<feature type="region of interest" description="Disordered" evidence="1">
    <location>
        <begin position="246"/>
        <end position="267"/>
    </location>
</feature>
<organism evidence="4 5">
    <name type="scientific">Kribbella sancticallisti</name>
    <dbReference type="NCBI Taxonomy" id="460087"/>
    <lineage>
        <taxon>Bacteria</taxon>
        <taxon>Bacillati</taxon>
        <taxon>Actinomycetota</taxon>
        <taxon>Actinomycetes</taxon>
        <taxon>Propionibacteriales</taxon>
        <taxon>Kribbellaceae</taxon>
        <taxon>Kribbella</taxon>
    </lineage>
</organism>
<proteinExistence type="predicted"/>
<dbReference type="RefSeq" id="WP_344213801.1">
    <property type="nucleotide sequence ID" value="NZ_BAAAOS010000018.1"/>
</dbReference>
<comment type="caution">
    <text evidence="4">The sequence shown here is derived from an EMBL/GenBank/DDBJ whole genome shotgun (WGS) entry which is preliminary data.</text>
</comment>
<feature type="compositionally biased region" description="Pro residues" evidence="1">
    <location>
        <begin position="249"/>
        <end position="267"/>
    </location>
</feature>
<dbReference type="Pfam" id="PF03793">
    <property type="entry name" value="PASTA"/>
    <property type="match status" value="2"/>
</dbReference>
<dbReference type="InterPro" id="IPR005543">
    <property type="entry name" value="PASTA_dom"/>
</dbReference>
<name>A0ABP4P450_9ACTN</name>
<gene>
    <name evidence="4" type="ORF">GCM10009789_28620</name>
</gene>
<keyword evidence="2" id="KW-0732">Signal</keyword>
<evidence type="ECO:0000256" key="1">
    <source>
        <dbReference type="SAM" id="MobiDB-lite"/>
    </source>
</evidence>
<evidence type="ECO:0000313" key="5">
    <source>
        <dbReference type="Proteomes" id="UP001500393"/>
    </source>
</evidence>
<protein>
    <recommendedName>
        <fullName evidence="3">PASTA domain-containing protein</fullName>
    </recommendedName>
</protein>
<keyword evidence="5" id="KW-1185">Reference proteome</keyword>
<sequence>MTTFRTHRIQHLIAAAGLSIALSFAASLSPGAEAATFSQQACTGKWSSSESDPPPPDVRGLSVEAAADRLLAKGFTCTVVNYDLVKVDERAVVVVMQELRRTTDGDGPVSRVALSPGVVMPDLVGKTLDAADKVAARLAIAVRTSPAQGAADWTVKWHRPAAGAYMMFRDEVILILSEPVQPVLVPVPSLIDRTEIEAAAMVKDAGLVYAQRIVKAGKRPGRVVSQQPQPGELVERASTVTADIRRVPAPKPSPPPDTVVPTPPNPPSVIRTVVPDVVGRLESTARQAIGVARLKFQSRVVRSGNAPGIVLNQRPHAGAEVDLGTVVAVDVTRAPKQKLVPVPDLLNRSEHEARDAVEGVELILDLIGGSDASGRERQVISQQPRAGELVPTGTTVTVEFAASESNWPSWLLPLVLGMAVLAVGAAGRLRHRSHPKPNHPLPQVHAAGRLTPGTPRIHESGPAHRIRVNARLDRGRQYLQEKTDEPQ</sequence>
<accession>A0ABP4P450</accession>
<feature type="domain" description="PASTA" evidence="3">
    <location>
        <begin position="336"/>
        <end position="402"/>
    </location>
</feature>
<dbReference type="CDD" id="cd06577">
    <property type="entry name" value="PASTA_pknB"/>
    <property type="match status" value="3"/>
</dbReference>
<dbReference type="Gene3D" id="3.30.10.20">
    <property type="match status" value="3"/>
</dbReference>
<reference evidence="5" key="1">
    <citation type="journal article" date="2019" name="Int. J. Syst. Evol. Microbiol.">
        <title>The Global Catalogue of Microorganisms (GCM) 10K type strain sequencing project: providing services to taxonomists for standard genome sequencing and annotation.</title>
        <authorList>
            <consortium name="The Broad Institute Genomics Platform"/>
            <consortium name="The Broad Institute Genome Sequencing Center for Infectious Disease"/>
            <person name="Wu L."/>
            <person name="Ma J."/>
        </authorList>
    </citation>
    <scope>NUCLEOTIDE SEQUENCE [LARGE SCALE GENOMIC DNA]</scope>
    <source>
        <strain evidence="5">JCM 14969</strain>
    </source>
</reference>
<dbReference type="SMART" id="SM00740">
    <property type="entry name" value="PASTA"/>
    <property type="match status" value="4"/>
</dbReference>
<dbReference type="EMBL" id="BAAAOS010000018">
    <property type="protein sequence ID" value="GAA1573388.1"/>
    <property type="molecule type" value="Genomic_DNA"/>
</dbReference>
<dbReference type="PROSITE" id="PS51178">
    <property type="entry name" value="PASTA"/>
    <property type="match status" value="2"/>
</dbReference>
<feature type="chain" id="PRO_5046138760" description="PASTA domain-containing protein" evidence="2">
    <location>
        <begin position="35"/>
        <end position="487"/>
    </location>
</feature>
<feature type="signal peptide" evidence="2">
    <location>
        <begin position="1"/>
        <end position="34"/>
    </location>
</feature>
<dbReference type="Proteomes" id="UP001500393">
    <property type="component" value="Unassembled WGS sequence"/>
</dbReference>
<evidence type="ECO:0000259" key="3">
    <source>
        <dbReference type="PROSITE" id="PS51178"/>
    </source>
</evidence>
<feature type="domain" description="PASTA" evidence="3">
    <location>
        <begin position="181"/>
        <end position="246"/>
    </location>
</feature>
<evidence type="ECO:0000313" key="4">
    <source>
        <dbReference type="EMBL" id="GAA1573388.1"/>
    </source>
</evidence>
<evidence type="ECO:0000256" key="2">
    <source>
        <dbReference type="SAM" id="SignalP"/>
    </source>
</evidence>